<dbReference type="AlphaFoldDB" id="A0A0N7L4S3"/>
<evidence type="ECO:0000256" key="1">
    <source>
        <dbReference type="SAM" id="MobiDB-lite"/>
    </source>
</evidence>
<evidence type="ECO:0000313" key="3">
    <source>
        <dbReference type="Proteomes" id="UP000054928"/>
    </source>
</evidence>
<protein>
    <submittedName>
        <fullName evidence="2">Uncharacterized protein</fullName>
    </submittedName>
</protein>
<proteinExistence type="predicted"/>
<keyword evidence="3" id="KW-1185">Reference proteome</keyword>
<organism evidence="2 3">
    <name type="scientific">Plasmopara halstedii</name>
    <name type="common">Downy mildew of sunflower</name>
    <dbReference type="NCBI Taxonomy" id="4781"/>
    <lineage>
        <taxon>Eukaryota</taxon>
        <taxon>Sar</taxon>
        <taxon>Stramenopiles</taxon>
        <taxon>Oomycota</taxon>
        <taxon>Peronosporomycetes</taxon>
        <taxon>Peronosporales</taxon>
        <taxon>Peronosporaceae</taxon>
        <taxon>Plasmopara</taxon>
    </lineage>
</organism>
<dbReference type="EMBL" id="CCYD01000428">
    <property type="protein sequence ID" value="CEG39475.1"/>
    <property type="molecule type" value="Genomic_DNA"/>
</dbReference>
<accession>A0A0N7L4S3</accession>
<sequence length="108" mass="11506">MVASNPEKNWLGLLESIGGFPDFVLDLSTAARFRSLAAQVKKRISLIIQPDTGLATRRRSNIARGDIRQIASGEGRKATKGAILNAKGPSSQVGENKIGTTREEASTA</sequence>
<feature type="region of interest" description="Disordered" evidence="1">
    <location>
        <begin position="74"/>
        <end position="108"/>
    </location>
</feature>
<dbReference type="Proteomes" id="UP000054928">
    <property type="component" value="Unassembled WGS sequence"/>
</dbReference>
<reference evidence="3" key="1">
    <citation type="submission" date="2014-09" db="EMBL/GenBank/DDBJ databases">
        <authorList>
            <person name="Sharma Rahul"/>
            <person name="Thines Marco"/>
        </authorList>
    </citation>
    <scope>NUCLEOTIDE SEQUENCE [LARGE SCALE GENOMIC DNA]</scope>
</reference>
<evidence type="ECO:0000313" key="2">
    <source>
        <dbReference type="EMBL" id="CEG39475.1"/>
    </source>
</evidence>
<dbReference type="GeneID" id="36404775"/>
<name>A0A0N7L4S3_PLAHL</name>
<dbReference type="RefSeq" id="XP_024575844.1">
    <property type="nucleotide sequence ID" value="XM_024725027.1"/>
</dbReference>